<accession>A0A318KQC5</accession>
<dbReference type="InterPro" id="IPR013324">
    <property type="entry name" value="RNA_pol_sigma_r3/r4-like"/>
</dbReference>
<organism evidence="7 8">
    <name type="scientific">Dielma fastidiosa</name>
    <dbReference type="NCBI Taxonomy" id="1034346"/>
    <lineage>
        <taxon>Bacteria</taxon>
        <taxon>Bacillati</taxon>
        <taxon>Bacillota</taxon>
        <taxon>Erysipelotrichia</taxon>
        <taxon>Erysipelotrichales</taxon>
        <taxon>Erysipelotrichaceae</taxon>
        <taxon>Dielma</taxon>
    </lineage>
</organism>
<comment type="similarity">
    <text evidence="1">Belongs to the SorC transcriptional regulatory family.</text>
</comment>
<dbReference type="GO" id="GO:0006352">
    <property type="term" value="P:DNA-templated transcription initiation"/>
    <property type="evidence" value="ECO:0007669"/>
    <property type="project" value="InterPro"/>
</dbReference>
<dbReference type="InterPro" id="IPR051054">
    <property type="entry name" value="SorC_transcr_regulators"/>
</dbReference>
<dbReference type="RefSeq" id="WP_022937810.1">
    <property type="nucleotide sequence ID" value="NZ_BAABZA010000005.1"/>
</dbReference>
<evidence type="ECO:0000256" key="1">
    <source>
        <dbReference type="ARBA" id="ARBA00010466"/>
    </source>
</evidence>
<dbReference type="InterPro" id="IPR037171">
    <property type="entry name" value="NagB/RpiA_transferase-like"/>
</dbReference>
<evidence type="ECO:0000313" key="8">
    <source>
        <dbReference type="Proteomes" id="UP000247612"/>
    </source>
</evidence>
<dbReference type="AlphaFoldDB" id="A0A318KQC5"/>
<proteinExistence type="inferred from homology"/>
<name>A0A318KQC5_9FIRM</name>
<evidence type="ECO:0000256" key="3">
    <source>
        <dbReference type="ARBA" id="ARBA00023125"/>
    </source>
</evidence>
<gene>
    <name evidence="7" type="ORF">DES51_10413</name>
    <name evidence="6" type="ORF">MQE39_08395</name>
</gene>
<evidence type="ECO:0000256" key="2">
    <source>
        <dbReference type="ARBA" id="ARBA00023015"/>
    </source>
</evidence>
<keyword evidence="3 7" id="KW-0238">DNA-binding</keyword>
<dbReference type="Gene3D" id="1.10.10.10">
    <property type="entry name" value="Winged helix-like DNA-binding domain superfamily/Winged helix DNA-binding domain"/>
    <property type="match status" value="1"/>
</dbReference>
<dbReference type="Proteomes" id="UP001276902">
    <property type="component" value="Unassembled WGS sequence"/>
</dbReference>
<dbReference type="PANTHER" id="PTHR34294">
    <property type="entry name" value="TRANSCRIPTIONAL REGULATOR-RELATED"/>
    <property type="match status" value="1"/>
</dbReference>
<evidence type="ECO:0000313" key="7">
    <source>
        <dbReference type="EMBL" id="PXX80011.1"/>
    </source>
</evidence>
<dbReference type="InterPro" id="IPR007324">
    <property type="entry name" value="Sugar-bd_dom_put"/>
</dbReference>
<dbReference type="Pfam" id="PF04198">
    <property type="entry name" value="Sugar-bind"/>
    <property type="match status" value="1"/>
</dbReference>
<evidence type="ECO:0000256" key="4">
    <source>
        <dbReference type="ARBA" id="ARBA00023163"/>
    </source>
</evidence>
<dbReference type="GO" id="GO:0003700">
    <property type="term" value="F:DNA-binding transcription factor activity"/>
    <property type="evidence" value="ECO:0007669"/>
    <property type="project" value="InterPro"/>
</dbReference>
<dbReference type="Gene3D" id="3.40.50.1360">
    <property type="match status" value="1"/>
</dbReference>
<feature type="domain" description="Sugar-binding" evidence="5">
    <location>
        <begin position="59"/>
        <end position="314"/>
    </location>
</feature>
<keyword evidence="4" id="KW-0804">Transcription</keyword>
<dbReference type="SUPFAM" id="SSF88659">
    <property type="entry name" value="Sigma3 and sigma4 domains of RNA polymerase sigma factors"/>
    <property type="match status" value="1"/>
</dbReference>
<evidence type="ECO:0000313" key="6">
    <source>
        <dbReference type="EMBL" id="MDY5168135.1"/>
    </source>
</evidence>
<dbReference type="Proteomes" id="UP000247612">
    <property type="component" value="Unassembled WGS sequence"/>
</dbReference>
<dbReference type="SUPFAM" id="SSF100950">
    <property type="entry name" value="NagB/RpiA/CoA transferase-like"/>
    <property type="match status" value="1"/>
</dbReference>
<comment type="caution">
    <text evidence="7">The sequence shown here is derived from an EMBL/GenBank/DDBJ whole genome shotgun (WGS) entry which is preliminary data.</text>
</comment>
<dbReference type="GO" id="GO:0003677">
    <property type="term" value="F:DNA binding"/>
    <property type="evidence" value="ECO:0007669"/>
    <property type="project" value="UniProtKB-KW"/>
</dbReference>
<evidence type="ECO:0000259" key="5">
    <source>
        <dbReference type="Pfam" id="PF04198"/>
    </source>
</evidence>
<reference evidence="6" key="2">
    <citation type="submission" date="2022-03" db="EMBL/GenBank/DDBJ databases">
        <title>First case of bacteraemia caused by Dielma fastidiosa in a patient hospitalised with diverticulitis.</title>
        <authorList>
            <person name="Forman-Ankjaer B."/>
            <person name="Hvid-Jensen F."/>
            <person name="Kobel C.M."/>
            <person name="Greve T."/>
        </authorList>
    </citation>
    <scope>NUCLEOTIDE SEQUENCE</scope>
    <source>
        <strain evidence="6">AUH_DF_2021</strain>
    </source>
</reference>
<dbReference type="GeneID" id="94441929"/>
<keyword evidence="2" id="KW-0805">Transcription regulation</keyword>
<protein>
    <submittedName>
        <fullName evidence="7">DNA-binding transcriptional regulator LsrR (DeoR family)</fullName>
    </submittedName>
    <submittedName>
        <fullName evidence="6">Sugar-binding transcriptional regulator</fullName>
    </submittedName>
</protein>
<dbReference type="GO" id="GO:0030246">
    <property type="term" value="F:carbohydrate binding"/>
    <property type="evidence" value="ECO:0007669"/>
    <property type="project" value="InterPro"/>
</dbReference>
<keyword evidence="8" id="KW-1185">Reference proteome</keyword>
<sequence length="320" mass="36007">MKINDEELGIMAEVASLYFEQNFSQQEIADKLYFSRSKVSRLLSKAIESKVVEITINYPLERIMNLEMKLKDIFELNEVIVIKDYSTTYEMLLKRLGNAAAQYLDGVIKDNTSMGITWGQTIYHIVEAMNANHHKNLRVIQLMGTTESDNNSAYDAPELVRKIVDKYGGSFSQFYSPLVVENELVRDSLVREPIIRKVLEEARQVDIVVTSIGHFSSRKIKAWEHHLDDAGYRQLSDKGAVGVLLAHFINQHGHLVDETLDQQVIGIKLEDLKQIKNVVAVAGGVNKAKGVYGAVKGGYVNTLIVDERLALGLLDLEAKQ</sequence>
<dbReference type="PANTHER" id="PTHR34294:SF1">
    <property type="entry name" value="TRANSCRIPTIONAL REGULATOR LSRR"/>
    <property type="match status" value="1"/>
</dbReference>
<dbReference type="STRING" id="1034346.GCA_000313565_01507"/>
<dbReference type="EMBL" id="QJKH01000004">
    <property type="protein sequence ID" value="PXX80011.1"/>
    <property type="molecule type" value="Genomic_DNA"/>
</dbReference>
<dbReference type="InterPro" id="IPR036388">
    <property type="entry name" value="WH-like_DNA-bd_sf"/>
</dbReference>
<dbReference type="EMBL" id="JALDAW010000013">
    <property type="protein sequence ID" value="MDY5168135.1"/>
    <property type="molecule type" value="Genomic_DNA"/>
</dbReference>
<reference evidence="7 8" key="1">
    <citation type="submission" date="2018-05" db="EMBL/GenBank/DDBJ databases">
        <title>Genomic Encyclopedia of Type Strains, Phase IV (KMG-IV): sequencing the most valuable type-strain genomes for metagenomic binning, comparative biology and taxonomic classification.</title>
        <authorList>
            <person name="Goeker M."/>
        </authorList>
    </citation>
    <scope>NUCLEOTIDE SEQUENCE [LARGE SCALE GENOMIC DNA]</scope>
    <source>
        <strain evidence="7 8">JC118</strain>
    </source>
</reference>